<keyword evidence="2" id="KW-1185">Reference proteome</keyword>
<dbReference type="EMBL" id="CP053452">
    <property type="protein sequence ID" value="QJX00035.1"/>
    <property type="molecule type" value="Genomic_DNA"/>
</dbReference>
<gene>
    <name evidence="1" type="ORF">FTUN_7657</name>
</gene>
<dbReference type="KEGG" id="ftj:FTUN_7657"/>
<sequence>MADAGGNTSRVLFHFWHRATTADCSGTKKDDGVKISFVLSSKS</sequence>
<evidence type="ECO:0000313" key="2">
    <source>
        <dbReference type="Proteomes" id="UP000503447"/>
    </source>
</evidence>
<organism evidence="1 2">
    <name type="scientific">Frigoriglobus tundricola</name>
    <dbReference type="NCBI Taxonomy" id="2774151"/>
    <lineage>
        <taxon>Bacteria</taxon>
        <taxon>Pseudomonadati</taxon>
        <taxon>Planctomycetota</taxon>
        <taxon>Planctomycetia</taxon>
        <taxon>Gemmatales</taxon>
        <taxon>Gemmataceae</taxon>
        <taxon>Frigoriglobus</taxon>
    </lineage>
</organism>
<dbReference type="Proteomes" id="UP000503447">
    <property type="component" value="Chromosome"/>
</dbReference>
<name>A0A6M5Z2T8_9BACT</name>
<dbReference type="AlphaFoldDB" id="A0A6M5Z2T8"/>
<proteinExistence type="predicted"/>
<accession>A0A6M5Z2T8</accession>
<evidence type="ECO:0000313" key="1">
    <source>
        <dbReference type="EMBL" id="QJX00035.1"/>
    </source>
</evidence>
<reference evidence="2" key="1">
    <citation type="submission" date="2020-05" db="EMBL/GenBank/DDBJ databases">
        <title>Frigoriglobus tundricola gen. nov., sp. nov., a psychrotolerant cellulolytic planctomycete of the family Gemmataceae with two divergent copies of 16S rRNA gene.</title>
        <authorList>
            <person name="Kulichevskaya I.S."/>
            <person name="Ivanova A.A."/>
            <person name="Naumoff D.G."/>
            <person name="Beletsky A.V."/>
            <person name="Rijpstra W.I.C."/>
            <person name="Sinninghe Damste J.S."/>
            <person name="Mardanov A.V."/>
            <person name="Ravin N.V."/>
            <person name="Dedysh S.N."/>
        </authorList>
    </citation>
    <scope>NUCLEOTIDE SEQUENCE [LARGE SCALE GENOMIC DNA]</scope>
    <source>
        <strain evidence="2">PL17</strain>
    </source>
</reference>
<protein>
    <submittedName>
        <fullName evidence="1">Uncharacterized protein</fullName>
    </submittedName>
</protein>